<dbReference type="InterPro" id="IPR036063">
    <property type="entry name" value="Smr_dom_sf"/>
</dbReference>
<feature type="compositionally biased region" description="Basic and acidic residues" evidence="1">
    <location>
        <begin position="30"/>
        <end position="44"/>
    </location>
</feature>
<evidence type="ECO:0000259" key="2">
    <source>
        <dbReference type="PROSITE" id="PS50828"/>
    </source>
</evidence>
<keyword evidence="3" id="KW-0255">Endonuclease</keyword>
<dbReference type="Pfam" id="PF20297">
    <property type="entry name" value="MSSS"/>
    <property type="match status" value="1"/>
</dbReference>
<dbReference type="AlphaFoldDB" id="A0A645E2J7"/>
<dbReference type="EMBL" id="VSSQ01041388">
    <property type="protein sequence ID" value="MPM94802.1"/>
    <property type="molecule type" value="Genomic_DNA"/>
</dbReference>
<dbReference type="GO" id="GO:0016787">
    <property type="term" value="F:hydrolase activity"/>
    <property type="evidence" value="ECO:0007669"/>
    <property type="project" value="UniProtKB-KW"/>
</dbReference>
<proteinExistence type="predicted"/>
<protein>
    <submittedName>
        <fullName evidence="3">Endonuclease MutS2</fullName>
        <ecNumber evidence="3">3.1.-.-</ecNumber>
    </submittedName>
</protein>
<feature type="region of interest" description="Disordered" evidence="1">
    <location>
        <begin position="1"/>
        <end position="44"/>
    </location>
</feature>
<sequence length="273" mass="30759">MEQFEARRQQMERQLDEARRTNYEAQTNKTRLEKERAEFERTKEREIEKATTEARRMVAMARTMYTRTMDELAELKKQKDAPEFSARLAEARASLRREINKAADAADPVIEREEPLIEPPKDLRVGDTVRIRSLNKTAEVLAVPDAGGFVQVRAGIIKTKVRLTDLELVDEQKKLTERFVAGHRKGGDKQISALPMEIDLRGQNGDDGCLQLDKYLDEASLAGLESVTIIHGKGTGALRSAIWQHLKGHPHVAAFRQGVYGEGDAGVTVVELR</sequence>
<accession>A0A645E2J7</accession>
<dbReference type="Gene3D" id="3.30.1370.110">
    <property type="match status" value="1"/>
</dbReference>
<dbReference type="PROSITE" id="PS50828">
    <property type="entry name" value="SMR"/>
    <property type="match status" value="1"/>
</dbReference>
<reference evidence="3" key="1">
    <citation type="submission" date="2019-08" db="EMBL/GenBank/DDBJ databases">
        <authorList>
            <person name="Kucharzyk K."/>
            <person name="Murdoch R.W."/>
            <person name="Higgins S."/>
            <person name="Loffler F."/>
        </authorList>
    </citation>
    <scope>NUCLEOTIDE SEQUENCE</scope>
</reference>
<dbReference type="Pfam" id="PF01713">
    <property type="entry name" value="Smr"/>
    <property type="match status" value="1"/>
</dbReference>
<comment type="caution">
    <text evidence="3">The sequence shown here is derived from an EMBL/GenBank/DDBJ whole genome shotgun (WGS) entry which is preliminary data.</text>
</comment>
<organism evidence="3">
    <name type="scientific">bioreactor metagenome</name>
    <dbReference type="NCBI Taxonomy" id="1076179"/>
    <lineage>
        <taxon>unclassified sequences</taxon>
        <taxon>metagenomes</taxon>
        <taxon>ecological metagenomes</taxon>
    </lineage>
</organism>
<keyword evidence="3" id="KW-0378">Hydrolase</keyword>
<name>A0A645E2J7_9ZZZZ</name>
<dbReference type="GO" id="GO:0004519">
    <property type="term" value="F:endonuclease activity"/>
    <property type="evidence" value="ECO:0007669"/>
    <property type="project" value="UniProtKB-KW"/>
</dbReference>
<dbReference type="SMART" id="SM00463">
    <property type="entry name" value="SMR"/>
    <property type="match status" value="1"/>
</dbReference>
<feature type="domain" description="Smr" evidence="2">
    <location>
        <begin position="198"/>
        <end position="273"/>
    </location>
</feature>
<gene>
    <name evidence="3" type="primary">mutS2_51</name>
    <name evidence="3" type="ORF">SDC9_141950</name>
</gene>
<feature type="compositionally biased region" description="Basic and acidic residues" evidence="1">
    <location>
        <begin position="1"/>
        <end position="22"/>
    </location>
</feature>
<dbReference type="InterPro" id="IPR002625">
    <property type="entry name" value="Smr_dom"/>
</dbReference>
<dbReference type="SUPFAM" id="SSF160443">
    <property type="entry name" value="SMR domain-like"/>
    <property type="match status" value="1"/>
</dbReference>
<keyword evidence="3" id="KW-0540">Nuclease</keyword>
<evidence type="ECO:0000313" key="3">
    <source>
        <dbReference type="EMBL" id="MPM94802.1"/>
    </source>
</evidence>
<dbReference type="InterPro" id="IPR046893">
    <property type="entry name" value="MSSS"/>
</dbReference>
<evidence type="ECO:0000256" key="1">
    <source>
        <dbReference type="SAM" id="MobiDB-lite"/>
    </source>
</evidence>
<dbReference type="EC" id="3.1.-.-" evidence="3"/>